<accession>B9FDZ0</accession>
<feature type="region of interest" description="Disordered" evidence="1">
    <location>
        <begin position="124"/>
        <end position="245"/>
    </location>
</feature>
<feature type="compositionally biased region" description="Low complexity" evidence="1">
    <location>
        <begin position="198"/>
        <end position="212"/>
    </location>
</feature>
<name>B9FDZ0_ORYSJ</name>
<reference evidence="2" key="2">
    <citation type="submission" date="2008-12" db="EMBL/GenBank/DDBJ databases">
        <title>Improved gene annotation of the rice (Oryza sativa) genomes.</title>
        <authorList>
            <person name="Wang J."/>
            <person name="Li R."/>
            <person name="Fan W."/>
            <person name="Huang Q."/>
            <person name="Zhang J."/>
            <person name="Zhou Y."/>
            <person name="Hu Y."/>
            <person name="Zi S."/>
            <person name="Li J."/>
            <person name="Ni P."/>
            <person name="Zheng H."/>
            <person name="Zhang Y."/>
            <person name="Zhao M."/>
            <person name="Hao Q."/>
            <person name="McDermott J."/>
            <person name="Samudrala R."/>
            <person name="Kristiansen K."/>
            <person name="Wong G.K.-S."/>
        </authorList>
    </citation>
    <scope>NUCLEOTIDE SEQUENCE</scope>
</reference>
<feature type="compositionally biased region" description="Low complexity" evidence="1">
    <location>
        <begin position="227"/>
        <end position="238"/>
    </location>
</feature>
<dbReference type="EMBL" id="CM000141">
    <property type="protein sequence ID" value="EEE60573.1"/>
    <property type="molecule type" value="Genomic_DNA"/>
</dbReference>
<organism evidence="2">
    <name type="scientific">Oryza sativa subsp. japonica</name>
    <name type="common">Rice</name>
    <dbReference type="NCBI Taxonomy" id="39947"/>
    <lineage>
        <taxon>Eukaryota</taxon>
        <taxon>Viridiplantae</taxon>
        <taxon>Streptophyta</taxon>
        <taxon>Embryophyta</taxon>
        <taxon>Tracheophyta</taxon>
        <taxon>Spermatophyta</taxon>
        <taxon>Magnoliopsida</taxon>
        <taxon>Liliopsida</taxon>
        <taxon>Poales</taxon>
        <taxon>Poaceae</taxon>
        <taxon>BOP clade</taxon>
        <taxon>Oryzoideae</taxon>
        <taxon>Oryzeae</taxon>
        <taxon>Oryzinae</taxon>
        <taxon>Oryza</taxon>
        <taxon>Oryza sativa</taxon>
    </lineage>
</organism>
<dbReference type="AlphaFoldDB" id="B9FDZ0"/>
<evidence type="ECO:0000313" key="2">
    <source>
        <dbReference type="EMBL" id="EEE60573.1"/>
    </source>
</evidence>
<evidence type="ECO:0000256" key="1">
    <source>
        <dbReference type="SAM" id="MobiDB-lite"/>
    </source>
</evidence>
<protein>
    <submittedName>
        <fullName evidence="2">Uncharacterized protein</fullName>
    </submittedName>
</protein>
<reference evidence="2" key="1">
    <citation type="journal article" date="2005" name="PLoS Biol.">
        <title>The genomes of Oryza sativa: a history of duplications.</title>
        <authorList>
            <person name="Yu J."/>
            <person name="Wang J."/>
            <person name="Lin W."/>
            <person name="Li S."/>
            <person name="Li H."/>
            <person name="Zhou J."/>
            <person name="Ni P."/>
            <person name="Dong W."/>
            <person name="Hu S."/>
            <person name="Zeng C."/>
            <person name="Zhang J."/>
            <person name="Zhang Y."/>
            <person name="Li R."/>
            <person name="Xu Z."/>
            <person name="Li S."/>
            <person name="Li X."/>
            <person name="Zheng H."/>
            <person name="Cong L."/>
            <person name="Lin L."/>
            <person name="Yin J."/>
            <person name="Geng J."/>
            <person name="Li G."/>
            <person name="Shi J."/>
            <person name="Liu J."/>
            <person name="Lv H."/>
            <person name="Li J."/>
            <person name="Wang J."/>
            <person name="Deng Y."/>
            <person name="Ran L."/>
            <person name="Shi X."/>
            <person name="Wang X."/>
            <person name="Wu Q."/>
            <person name="Li C."/>
            <person name="Ren X."/>
            <person name="Wang J."/>
            <person name="Wang X."/>
            <person name="Li D."/>
            <person name="Liu D."/>
            <person name="Zhang X."/>
            <person name="Ji Z."/>
            <person name="Zhao W."/>
            <person name="Sun Y."/>
            <person name="Zhang Z."/>
            <person name="Bao J."/>
            <person name="Han Y."/>
            <person name="Dong L."/>
            <person name="Ji J."/>
            <person name="Chen P."/>
            <person name="Wu S."/>
            <person name="Liu J."/>
            <person name="Xiao Y."/>
            <person name="Bu D."/>
            <person name="Tan J."/>
            <person name="Yang L."/>
            <person name="Ye C."/>
            <person name="Zhang J."/>
            <person name="Xu J."/>
            <person name="Zhou Y."/>
            <person name="Yu Y."/>
            <person name="Zhang B."/>
            <person name="Zhuang S."/>
            <person name="Wei H."/>
            <person name="Liu B."/>
            <person name="Lei M."/>
            <person name="Yu H."/>
            <person name="Li Y."/>
            <person name="Xu H."/>
            <person name="Wei S."/>
            <person name="He X."/>
            <person name="Fang L."/>
            <person name="Zhang Z."/>
            <person name="Zhang Y."/>
            <person name="Huang X."/>
            <person name="Su Z."/>
            <person name="Tong W."/>
            <person name="Li J."/>
            <person name="Tong Z."/>
            <person name="Li S."/>
            <person name="Ye J."/>
            <person name="Wang L."/>
            <person name="Fang L."/>
            <person name="Lei T."/>
            <person name="Chen C."/>
            <person name="Chen H."/>
            <person name="Xu Z."/>
            <person name="Li H."/>
            <person name="Huang H."/>
            <person name="Zhang F."/>
            <person name="Xu H."/>
            <person name="Li N."/>
            <person name="Zhao C."/>
            <person name="Li S."/>
            <person name="Dong L."/>
            <person name="Huang Y."/>
            <person name="Li L."/>
            <person name="Xi Y."/>
            <person name="Qi Q."/>
            <person name="Li W."/>
            <person name="Zhang B."/>
            <person name="Hu W."/>
            <person name="Zhang Y."/>
            <person name="Tian X."/>
            <person name="Jiao Y."/>
            <person name="Liang X."/>
            <person name="Jin J."/>
            <person name="Gao L."/>
            <person name="Zheng W."/>
            <person name="Hao B."/>
            <person name="Liu S."/>
            <person name="Wang W."/>
            <person name="Yuan L."/>
            <person name="Cao M."/>
            <person name="McDermott J."/>
            <person name="Samudrala R."/>
            <person name="Wang J."/>
            <person name="Wong G.K."/>
            <person name="Yang H."/>
        </authorList>
    </citation>
    <scope>NUCLEOTIDE SEQUENCE [LARGE SCALE GENOMIC DNA]</scope>
</reference>
<dbReference type="Gene3D" id="1.20.5.340">
    <property type="match status" value="1"/>
</dbReference>
<gene>
    <name evidence="2" type="ORF">OsJ_13940</name>
</gene>
<sequence>MVVAEGEIESLGSRFTELTSNLNNILGSLQGLEKWIPNVDTAIKSLHQAVDEIASRVTTLETKPAESPATATPPPFGHGVNDGYQGDASGIPAIHERTLVKGRPREEYSPQMLDWGIRPICPDPATRAHGELGKRVASPRASERAEGGGRPGPDDDDDDDDSAGGVGGRRRVTGGSGRREAAPNSETPTGDNDDADPTTTTTTTTATVRAVSAGGGGGAYGWREEAAAGGRRQAAAAGGRRRRRQ</sequence>
<proteinExistence type="predicted"/>
<dbReference type="Proteomes" id="UP000007752">
    <property type="component" value="Chromosome 4"/>
</dbReference>